<feature type="region of interest" description="Disordered" evidence="2">
    <location>
        <begin position="1"/>
        <end position="25"/>
    </location>
</feature>
<evidence type="ECO:0000313" key="4">
    <source>
        <dbReference type="EMBL" id="KAJ8898555.1"/>
    </source>
</evidence>
<keyword evidence="1" id="KW-0238">DNA-binding</keyword>
<evidence type="ECO:0000313" key="5">
    <source>
        <dbReference type="Proteomes" id="UP001159363"/>
    </source>
</evidence>
<dbReference type="PANTHER" id="PTHR10747">
    <property type="entry name" value="TRANSCRIPTION FACTOR COE FAMILY MEMBER"/>
    <property type="match status" value="1"/>
</dbReference>
<dbReference type="PROSITE" id="PS01345">
    <property type="entry name" value="COE"/>
    <property type="match status" value="1"/>
</dbReference>
<dbReference type="EMBL" id="JARBHB010000001">
    <property type="protein sequence ID" value="KAJ8898555.1"/>
    <property type="molecule type" value="Genomic_DNA"/>
</dbReference>
<comment type="caution">
    <text evidence="4">The sequence shown here is derived from an EMBL/GenBank/DDBJ whole genome shotgun (WGS) entry which is preliminary data.</text>
</comment>
<dbReference type="InterPro" id="IPR003523">
    <property type="entry name" value="Transcription_factor_COE"/>
</dbReference>
<accession>A0ABQ9IQG4</accession>
<keyword evidence="1" id="KW-0539">Nucleus</keyword>
<protein>
    <recommendedName>
        <fullName evidence="3">Transcription factor COE DNA-binding domain-containing protein</fullName>
    </recommendedName>
</protein>
<keyword evidence="1" id="KW-0217">Developmental protein</keyword>
<keyword evidence="1" id="KW-0805">Transcription regulation</keyword>
<evidence type="ECO:0000259" key="3">
    <source>
        <dbReference type="Pfam" id="PF16422"/>
    </source>
</evidence>
<organism evidence="4 5">
    <name type="scientific">Dryococelus australis</name>
    <dbReference type="NCBI Taxonomy" id="614101"/>
    <lineage>
        <taxon>Eukaryota</taxon>
        <taxon>Metazoa</taxon>
        <taxon>Ecdysozoa</taxon>
        <taxon>Arthropoda</taxon>
        <taxon>Hexapoda</taxon>
        <taxon>Insecta</taxon>
        <taxon>Pterygota</taxon>
        <taxon>Neoptera</taxon>
        <taxon>Polyneoptera</taxon>
        <taxon>Phasmatodea</taxon>
        <taxon>Verophasmatodea</taxon>
        <taxon>Anareolatae</taxon>
        <taxon>Phasmatidae</taxon>
        <taxon>Eurycanthinae</taxon>
        <taxon>Dryococelus</taxon>
    </lineage>
</organism>
<keyword evidence="1" id="KW-0863">Zinc-finger</keyword>
<feature type="domain" description="Transcription factor COE DNA-binding" evidence="3">
    <location>
        <begin position="278"/>
        <end position="327"/>
    </location>
</feature>
<dbReference type="InterPro" id="IPR038173">
    <property type="entry name" value="COE_DBD_sf"/>
</dbReference>
<feature type="compositionally biased region" description="Basic and acidic residues" evidence="2">
    <location>
        <begin position="1"/>
        <end position="21"/>
    </location>
</feature>
<dbReference type="InterPro" id="IPR032200">
    <property type="entry name" value="COE_DBD"/>
</dbReference>
<dbReference type="Pfam" id="PF16422">
    <property type="entry name" value="COE1_DBD"/>
    <property type="match status" value="1"/>
</dbReference>
<proteinExistence type="inferred from homology"/>
<keyword evidence="1" id="KW-0804">Transcription</keyword>
<name>A0ABQ9IQG4_9NEOP</name>
<sequence length="899" mass="96935">MSVSRHDERENVLSANDKDVPDSTTNQILCDVIPAPDKPKPQANLVEPELTVLKLRRTILGDLAQVRRVERLWAAVNSAVSRERRETELVSTDHNSKRRRPKKNMNTHIVLILNSTMRRQIFGAPLLTCCSMEAKTIGVEDSVIVLHTRHVGCRTYACPHASSQNLCVSSPQYNVTQSSVHESDYESHTGLLYYLGQTRQSVNMMPALHVIVYYKHRLLKVPEELSKIWERCSGRKDSSPNVTSPEIFLRLVNLRQLTPDSKTSVWFSLHDCAVLEFRAAIMYEGQDKNPEMCRVLLTHEVMCSRCCDKKSCGNRNETPSDPVIIDRRTDTISSLLGSVPDYLQHDEFLYCGRHCCHSESLHSNASFHRCEPGLKSKVQPPFCLQKPFAATKFSEKIDEKIVLTVYTDGEKNCSYSFVAGFDVLLCVTLMFRIAVKKEEQFLSAATTLWMAYKGKPVQYRTVAGWSWHAVETATLHITVEHALKKIIYLISDNTTVLQASSRLPATRTFAGSEFPFVTLGASVNKYDVEGDAMFRFLWRVAEKSLVFDMLAACMRHTSVNKCACMLSRPGQQVQCADEMCSGGSADSATVGAGNARLGTDNARVGVDNARVGADSATVGAGNARVGAESARVGADSARLGTDNARVGVDNARVGADRARVGAGNARVGADNARVGADSAIGSDSARVGADRARLGTDNARVGVDNARLGTDNARVGVDNARVGADSATVGAGNARVGSDSARVGADSARLGTDNARVGVDNARVGADSATVGAGNARVGAESARVGADSATVGAGNARVGAESARVGADSARVGADSATVVADSATVGELSENFCQLAHIASACAVETRRHALILVETAFLSISARGYSDGVDRRHIAVSVLLRRVCVSFNTHSPQTFP</sequence>
<evidence type="ECO:0000256" key="1">
    <source>
        <dbReference type="RuleBase" id="RU004489"/>
    </source>
</evidence>
<comment type="similarity">
    <text evidence="1">Belongs to the COE family.</text>
</comment>
<dbReference type="Proteomes" id="UP001159363">
    <property type="component" value="Chromosome 1"/>
</dbReference>
<reference evidence="4 5" key="1">
    <citation type="submission" date="2023-02" db="EMBL/GenBank/DDBJ databases">
        <title>LHISI_Scaffold_Assembly.</title>
        <authorList>
            <person name="Stuart O.P."/>
            <person name="Cleave R."/>
            <person name="Magrath M.J.L."/>
            <person name="Mikheyev A.S."/>
        </authorList>
    </citation>
    <scope>NUCLEOTIDE SEQUENCE [LARGE SCALE GENOMIC DNA]</scope>
    <source>
        <strain evidence="4">Daus_M_001</strain>
        <tissue evidence="4">Leg muscle</tissue>
    </source>
</reference>
<keyword evidence="1" id="KW-0862">Zinc</keyword>
<comment type="subcellular location">
    <subcellularLocation>
        <location evidence="1">Nucleus</location>
    </subcellularLocation>
</comment>
<dbReference type="Gene3D" id="2.60.40.3180">
    <property type="entry name" value="Transcription factor COE1, DNA-binding domain"/>
    <property type="match status" value="1"/>
</dbReference>
<evidence type="ECO:0000256" key="2">
    <source>
        <dbReference type="SAM" id="MobiDB-lite"/>
    </source>
</evidence>
<dbReference type="InterPro" id="IPR018350">
    <property type="entry name" value="Transcription_factor_COE_CS"/>
</dbReference>
<gene>
    <name evidence="4" type="ORF">PR048_003915</name>
</gene>
<keyword evidence="1" id="KW-0479">Metal-binding</keyword>
<keyword evidence="5" id="KW-1185">Reference proteome</keyword>